<gene>
    <name evidence="2" type="ordered locus">BCG9842_B3403</name>
</gene>
<sequence>MFDEVTGSKYYENILIYKLFVYFSQKNNSKEVNVEVDIELLLEYLIYLSGCVLFCWIIHN</sequence>
<reference evidence="2 3" key="1">
    <citation type="submission" date="2008-10" db="EMBL/GenBank/DDBJ databases">
        <title>Genome sequence of Bacillus cereus G9842.</title>
        <authorList>
            <person name="Dodson R.J."/>
            <person name="Durkin A.S."/>
            <person name="Rosovitz M.J."/>
            <person name="Rasko D.A."/>
            <person name="Hoffmaster A."/>
            <person name="Ravel J."/>
            <person name="Sutton G."/>
        </authorList>
    </citation>
    <scope>NUCLEOTIDE SEQUENCE [LARGE SCALE GENOMIC DNA]</scope>
    <source>
        <strain evidence="2 3">G9842</strain>
    </source>
</reference>
<evidence type="ECO:0000256" key="1">
    <source>
        <dbReference type="SAM" id="Phobius"/>
    </source>
</evidence>
<dbReference type="HOGENOM" id="CLU_2931270_0_0_9"/>
<keyword evidence="1" id="KW-1133">Transmembrane helix</keyword>
<dbReference type="Proteomes" id="UP000006744">
    <property type="component" value="Chromosome"/>
</dbReference>
<organism evidence="2 3">
    <name type="scientific">Bacillus cereus (strain G9842)</name>
    <dbReference type="NCBI Taxonomy" id="405531"/>
    <lineage>
        <taxon>Bacteria</taxon>
        <taxon>Bacillati</taxon>
        <taxon>Bacillota</taxon>
        <taxon>Bacilli</taxon>
        <taxon>Bacillales</taxon>
        <taxon>Bacillaceae</taxon>
        <taxon>Bacillus</taxon>
        <taxon>Bacillus cereus group</taxon>
    </lineage>
</organism>
<proteinExistence type="predicted"/>
<feature type="transmembrane region" description="Helical" evidence="1">
    <location>
        <begin position="41"/>
        <end position="59"/>
    </location>
</feature>
<dbReference type="AlphaFoldDB" id="B7ISC8"/>
<keyword evidence="1" id="KW-0812">Transmembrane</keyword>
<dbReference type="EMBL" id="CP001186">
    <property type="protein sequence ID" value="ACK97800.1"/>
    <property type="molecule type" value="Genomic_DNA"/>
</dbReference>
<dbReference type="KEGG" id="bcg:BCG9842_B3403"/>
<protein>
    <submittedName>
        <fullName evidence="2">Uncharacterized protein</fullName>
    </submittedName>
</protein>
<evidence type="ECO:0000313" key="3">
    <source>
        <dbReference type="Proteomes" id="UP000006744"/>
    </source>
</evidence>
<evidence type="ECO:0000313" key="2">
    <source>
        <dbReference type="EMBL" id="ACK97800.1"/>
    </source>
</evidence>
<name>B7ISC8_BACC2</name>
<keyword evidence="1" id="KW-0472">Membrane</keyword>
<accession>B7ISC8</accession>